<sequence>MIQREIDDNKTREEKIEFLEQFLQHHPVFEIADLYKWLYYGEFGEIEKQEFYSDQTEVVPELQAILDDLKADEGKPYPDRVWEPLGFSQRYLLIYLTPYAKRDYPLKRLVNLMQRSSAFQGYRMRFKLDWIILKDLITEKMPVFTKQEFNDFEDRVGFQQLPDVELSEMYKSAYPWSFRVVSAKLFYEYFPEFVKEPKGFSLLMKMKEEGEPELELPKQESAFVSEDEPAVAQKKHARESHGDFHYDPGVDSHPGTAGSHSEESETEEDTSNFNFDGL</sequence>
<organism evidence="2 3">
    <name type="scientific">Leptospira yasudae</name>
    <dbReference type="NCBI Taxonomy" id="2202201"/>
    <lineage>
        <taxon>Bacteria</taxon>
        <taxon>Pseudomonadati</taxon>
        <taxon>Spirochaetota</taxon>
        <taxon>Spirochaetia</taxon>
        <taxon>Leptospirales</taxon>
        <taxon>Leptospiraceae</taxon>
        <taxon>Leptospira</taxon>
    </lineage>
</organism>
<feature type="compositionally biased region" description="Basic and acidic residues" evidence="1">
    <location>
        <begin position="239"/>
        <end position="250"/>
    </location>
</feature>
<dbReference type="AlphaFoldDB" id="A0A6N4QN41"/>
<evidence type="ECO:0000256" key="1">
    <source>
        <dbReference type="SAM" id="MobiDB-lite"/>
    </source>
</evidence>
<reference evidence="2 3" key="1">
    <citation type="journal article" date="2019" name="PLoS Negl. Trop. Dis.">
        <title>Revisiting the worldwide diversity of Leptospira species in the environment.</title>
        <authorList>
            <person name="Vincent A.T."/>
            <person name="Schiettekatte O."/>
            <person name="Bourhy P."/>
            <person name="Veyrier F.J."/>
            <person name="Picardeau M."/>
        </authorList>
    </citation>
    <scope>NUCLEOTIDE SEQUENCE [LARGE SCALE GENOMIC DNA]</scope>
    <source>
        <strain evidence="2 3">201702445</strain>
    </source>
</reference>
<dbReference type="RefSeq" id="WP_135572278.1">
    <property type="nucleotide sequence ID" value="NZ_RQGK01000034.1"/>
</dbReference>
<comment type="caution">
    <text evidence="2">The sequence shown here is derived from an EMBL/GenBank/DDBJ whole genome shotgun (WGS) entry which is preliminary data.</text>
</comment>
<evidence type="ECO:0000313" key="3">
    <source>
        <dbReference type="Proteomes" id="UP000297613"/>
    </source>
</evidence>
<accession>A0A6N4QN41</accession>
<name>A0A6N4QN41_9LEPT</name>
<gene>
    <name evidence="2" type="ORF">EHQ83_13285</name>
</gene>
<feature type="region of interest" description="Disordered" evidence="1">
    <location>
        <begin position="214"/>
        <end position="278"/>
    </location>
</feature>
<evidence type="ECO:0000313" key="2">
    <source>
        <dbReference type="EMBL" id="TGL82907.1"/>
    </source>
</evidence>
<protein>
    <submittedName>
        <fullName evidence="2">Uncharacterized protein</fullName>
    </submittedName>
</protein>
<dbReference type="EMBL" id="RQGM01000052">
    <property type="protein sequence ID" value="TGL82907.1"/>
    <property type="molecule type" value="Genomic_DNA"/>
</dbReference>
<dbReference type="Proteomes" id="UP000297613">
    <property type="component" value="Unassembled WGS sequence"/>
</dbReference>
<proteinExistence type="predicted"/>